<dbReference type="NCBIfam" id="TIGR01554">
    <property type="entry name" value="major_cap_HK97"/>
    <property type="match status" value="1"/>
</dbReference>
<evidence type="ECO:0000256" key="1">
    <source>
        <dbReference type="ARBA" id="ARBA00004328"/>
    </source>
</evidence>
<gene>
    <name evidence="3" type="primary">gp36</name>
    <name evidence="3" type="ORF">NWI01_02130</name>
</gene>
<dbReference type="OrthoDB" id="9786516at2"/>
<evidence type="ECO:0000259" key="2">
    <source>
        <dbReference type="Pfam" id="PF05065"/>
    </source>
</evidence>
<sequence length="417" mass="44867">MDFDITDMAPEHKSGGAVRGGYDDFRVTFEEFKAANDERLARLEQKRGDVLLEEKVDRINAALDAQHRRMDELALKHARPALEGRSGIVGGAVSVEHKSAFEAYVRGGETGALRALETKAMSAGSNPDGGYLVPVELEHEIGQRLAAISPIRALASVRTISGNVYKKPFMTAGPATGWVGETDSRTQTTSPTLDALSFPAMELYAMPAATATLLDDSAVNIDEWIAQEVELTFAVQEGAAFVNGDGTNKPKGFLQSDTVANGSWVWGKLGFVASGGASGFASSNPSDALVDLVYALKAGYRQNAAFIMNRKTQAAIRKFKDTGGSYLWQPPAQAGGRASLMTFPLVEAEDMPDVAENSLSIAFGDFRRGYLVVDRAGVRVLRDPYSAKPYVLFYTTKRVGGGVQDFDAIKLMKFAAS</sequence>
<dbReference type="InterPro" id="IPR054612">
    <property type="entry name" value="Phage_capsid-like_C"/>
</dbReference>
<organism evidence="3 4">
    <name type="scientific">Nitrobacter winogradskyi</name>
    <name type="common">Nitrobacter agilis</name>
    <dbReference type="NCBI Taxonomy" id="913"/>
    <lineage>
        <taxon>Bacteria</taxon>
        <taxon>Pseudomonadati</taxon>
        <taxon>Pseudomonadota</taxon>
        <taxon>Alphaproteobacteria</taxon>
        <taxon>Hyphomicrobiales</taxon>
        <taxon>Nitrobacteraceae</taxon>
        <taxon>Nitrobacter</taxon>
    </lineage>
</organism>
<dbReference type="Proteomes" id="UP000318825">
    <property type="component" value="Unassembled WGS sequence"/>
</dbReference>
<protein>
    <submittedName>
        <fullName evidence="3">Phage capsid protein</fullName>
    </submittedName>
</protein>
<comment type="subcellular location">
    <subcellularLocation>
        <location evidence="1">Virion</location>
    </subcellularLocation>
</comment>
<dbReference type="RefSeq" id="WP_141381886.1">
    <property type="nucleotide sequence ID" value="NZ_BJNF01000002.1"/>
</dbReference>
<dbReference type="InterPro" id="IPR024455">
    <property type="entry name" value="Phage_capsid"/>
</dbReference>
<evidence type="ECO:0000313" key="4">
    <source>
        <dbReference type="Proteomes" id="UP000318825"/>
    </source>
</evidence>
<dbReference type="Gene3D" id="3.30.2400.10">
    <property type="entry name" value="Major capsid protein gp5"/>
    <property type="match status" value="1"/>
</dbReference>
<comment type="caution">
    <text evidence="3">The sequence shown here is derived from an EMBL/GenBank/DDBJ whole genome shotgun (WGS) entry which is preliminary data.</text>
</comment>
<name>A0A4Y3W8E7_NITWI</name>
<accession>A0A4Y3W8E7</accession>
<dbReference type="AlphaFoldDB" id="A0A4Y3W8E7"/>
<dbReference type="Gene3D" id="3.30.2320.10">
    <property type="entry name" value="hypothetical protein PF0899 domain"/>
    <property type="match status" value="1"/>
</dbReference>
<reference evidence="3 4" key="1">
    <citation type="submission" date="2019-06" db="EMBL/GenBank/DDBJ databases">
        <title>Whole genome shotgun sequence of Nitrobacter winogradskyi NBRC 14297.</title>
        <authorList>
            <person name="Hosoyama A."/>
            <person name="Uohara A."/>
            <person name="Ohji S."/>
            <person name="Ichikawa N."/>
        </authorList>
    </citation>
    <scope>NUCLEOTIDE SEQUENCE [LARGE SCALE GENOMIC DNA]</scope>
    <source>
        <strain evidence="3 4">NBRC 14297</strain>
    </source>
</reference>
<dbReference type="SUPFAM" id="SSF56563">
    <property type="entry name" value="Major capsid protein gp5"/>
    <property type="match status" value="1"/>
</dbReference>
<dbReference type="Pfam" id="PF05065">
    <property type="entry name" value="Phage_capsid"/>
    <property type="match status" value="1"/>
</dbReference>
<feature type="domain" description="Phage capsid-like C-terminal" evidence="2">
    <location>
        <begin position="129"/>
        <end position="414"/>
    </location>
</feature>
<dbReference type="EMBL" id="BJNF01000002">
    <property type="protein sequence ID" value="GEC14321.1"/>
    <property type="molecule type" value="Genomic_DNA"/>
</dbReference>
<evidence type="ECO:0000313" key="3">
    <source>
        <dbReference type="EMBL" id="GEC14321.1"/>
    </source>
</evidence>
<proteinExistence type="predicted"/>